<accession>A0A1L6JF62</accession>
<protein>
    <submittedName>
        <fullName evidence="1">Uncharacterized protein</fullName>
    </submittedName>
</protein>
<dbReference type="AlphaFoldDB" id="A0A1L6JF62"/>
<proteinExistence type="predicted"/>
<reference evidence="1" key="1">
    <citation type="submission" date="2016-12" db="EMBL/GenBank/DDBJ databases">
        <title>Whole genome sequencing of Sphingomonas koreensis.</title>
        <authorList>
            <person name="Conlan S."/>
            <person name="Thomas P.J."/>
            <person name="Mullikin J."/>
            <person name="Palmore T.N."/>
            <person name="Frank K.M."/>
            <person name="Segre J.A."/>
        </authorList>
    </citation>
    <scope>NUCLEOTIDE SEQUENCE</scope>
    <source>
        <strain evidence="1">ABOJV</strain>
    </source>
</reference>
<sequence>MFALLFAFANISRNSAPEVVSRIVPFDAMAPLAVTERRLMAEPAAVTAATLRETARRSLEGQAVNASAFRLLTFAAAMDRRDNEAERFARLSESMSRRELLTQFWLIERSVQKGDHRGALSHYDKALRTSLNAYQALFPVLLRALSDDQIRAELIPYIDRNPRWILSFLLEATGSDATATDSARLLIEAGSRVDGRVSQAIGPQLATRLINLGEYAIADRYFASQPGRPLGLMQASDLSAVTTDPRWAPFAWHRVGEGTTLGAAIEAAGGDRQTVRVYAGPGDRGPVLRKWFRLASGSYRFSERRRVEIADSGAGMYWELSCYAGKQPTVVWRSGAAVANETRNAPGPVIPQGCSHQSLELVAAGGQGQQGFDAVIEDFRLAR</sequence>
<dbReference type="RefSeq" id="WP_075152888.1">
    <property type="nucleotide sequence ID" value="NZ_QQYI01000001.1"/>
</dbReference>
<dbReference type="Proteomes" id="UP000286681">
    <property type="component" value="Unassembled WGS sequence"/>
</dbReference>
<dbReference type="KEGG" id="skr:BRX40_20925"/>
<evidence type="ECO:0000313" key="1">
    <source>
        <dbReference type="EMBL" id="APR54559.1"/>
    </source>
</evidence>
<reference evidence="3" key="2">
    <citation type="submission" date="2016-12" db="EMBL/GenBank/DDBJ databases">
        <title>Whole genome sequencing of Sphingomonas sp. ABOJV.</title>
        <authorList>
            <person name="Conlan S."/>
            <person name="Thomas P.J."/>
            <person name="Mullikin J."/>
            <person name="Palmore T.N."/>
            <person name="Frank K.M."/>
            <person name="Segre J.A."/>
        </authorList>
    </citation>
    <scope>NUCLEOTIDE SEQUENCE [LARGE SCALE GENOMIC DNA]</scope>
    <source>
        <strain evidence="3">ABOJV</strain>
    </source>
</reference>
<reference evidence="2 4" key="3">
    <citation type="submission" date="2018-07" db="EMBL/GenBank/DDBJ databases">
        <title>Genomic and Epidemiologic Investigation of an Indolent Hospital Outbreak.</title>
        <authorList>
            <person name="Johnson R.C."/>
            <person name="Deming C."/>
            <person name="Conlan S."/>
            <person name="Zellmer C.J."/>
            <person name="Michelin A.V."/>
            <person name="Lee-Lin S."/>
            <person name="Thomas P.J."/>
            <person name="Park M."/>
            <person name="Weingarten R.A."/>
            <person name="Less J."/>
            <person name="Dekker J.P."/>
            <person name="Frank K.M."/>
            <person name="Musser K.A."/>
            <person name="Mcquiston J.R."/>
            <person name="Henderson D.K."/>
            <person name="Lau A.F."/>
            <person name="Palmore T.N."/>
            <person name="Segre J.A."/>
        </authorList>
    </citation>
    <scope>NUCLEOTIDE SEQUENCE [LARGE SCALE GENOMIC DNA]</scope>
    <source>
        <strain evidence="2 4">SK-NIH.Env10_0317</strain>
    </source>
</reference>
<evidence type="ECO:0000313" key="4">
    <source>
        <dbReference type="Proteomes" id="UP000286681"/>
    </source>
</evidence>
<organism evidence="1 3">
    <name type="scientific">Sphingomonas koreensis</name>
    <dbReference type="NCBI Taxonomy" id="93064"/>
    <lineage>
        <taxon>Bacteria</taxon>
        <taxon>Pseudomonadati</taxon>
        <taxon>Pseudomonadota</taxon>
        <taxon>Alphaproteobacteria</taxon>
        <taxon>Sphingomonadales</taxon>
        <taxon>Sphingomonadaceae</taxon>
        <taxon>Sphingomonas</taxon>
    </lineage>
</organism>
<name>A0A1L6JF62_9SPHN</name>
<gene>
    <name evidence="1" type="ORF">BRX40_20925</name>
    <name evidence="2" type="ORF">CA257_03515</name>
</gene>
<dbReference type="STRING" id="93064.BRX40_20925"/>
<dbReference type="EMBL" id="CP018820">
    <property type="protein sequence ID" value="APR54559.1"/>
    <property type="molecule type" value="Genomic_DNA"/>
</dbReference>
<dbReference type="Proteomes" id="UP000185161">
    <property type="component" value="Chromosome"/>
</dbReference>
<evidence type="ECO:0000313" key="3">
    <source>
        <dbReference type="Proteomes" id="UP000185161"/>
    </source>
</evidence>
<keyword evidence="3" id="KW-1185">Reference proteome</keyword>
<dbReference type="EMBL" id="QQWO01000002">
    <property type="protein sequence ID" value="RSV07074.1"/>
    <property type="molecule type" value="Genomic_DNA"/>
</dbReference>
<evidence type="ECO:0000313" key="2">
    <source>
        <dbReference type="EMBL" id="RSV07074.1"/>
    </source>
</evidence>